<feature type="transmembrane region" description="Helical" evidence="1">
    <location>
        <begin position="7"/>
        <end position="28"/>
    </location>
</feature>
<protein>
    <submittedName>
        <fullName evidence="3">VanZ like family protein</fullName>
    </submittedName>
</protein>
<evidence type="ECO:0000313" key="3">
    <source>
        <dbReference type="EMBL" id="QDU61648.1"/>
    </source>
</evidence>
<dbReference type="AlphaFoldDB" id="A0A518B3T0"/>
<sequence>MKRPKYLHRWCILITACYMGMIFLLSSLEIRSDSPISWAEELLRRIPYIDKIVHSGIYTGLGFFLLLALGRRRWLLAGFIGLVFAASDEFHQAFVPTRSPDVIDWLADALGLGLGMLLAAWWEREFRRRRSRVAHAGSPESSWRW</sequence>
<name>A0A518B3T0_9BACT</name>
<dbReference type="InterPro" id="IPR006976">
    <property type="entry name" value="VanZ-like"/>
</dbReference>
<feature type="transmembrane region" description="Helical" evidence="1">
    <location>
        <begin position="105"/>
        <end position="122"/>
    </location>
</feature>
<evidence type="ECO:0000313" key="4">
    <source>
        <dbReference type="Proteomes" id="UP000317093"/>
    </source>
</evidence>
<gene>
    <name evidence="3" type="ORF">Pan216_25090</name>
</gene>
<keyword evidence="1" id="KW-0812">Transmembrane</keyword>
<keyword evidence="1" id="KW-1133">Transmembrane helix</keyword>
<accession>A0A518B3T0</accession>
<evidence type="ECO:0000259" key="2">
    <source>
        <dbReference type="Pfam" id="PF04892"/>
    </source>
</evidence>
<feature type="transmembrane region" description="Helical" evidence="1">
    <location>
        <begin position="48"/>
        <end position="67"/>
    </location>
</feature>
<keyword evidence="1" id="KW-0472">Membrane</keyword>
<dbReference type="PANTHER" id="PTHR28008">
    <property type="entry name" value="DOMAIN PROTEIN, PUTATIVE (AFU_ORTHOLOGUE AFUA_3G10980)-RELATED"/>
    <property type="match status" value="1"/>
</dbReference>
<feature type="domain" description="VanZ-like" evidence="2">
    <location>
        <begin position="46"/>
        <end position="121"/>
    </location>
</feature>
<dbReference type="Pfam" id="PF04892">
    <property type="entry name" value="VanZ"/>
    <property type="match status" value="1"/>
</dbReference>
<feature type="transmembrane region" description="Helical" evidence="1">
    <location>
        <begin position="74"/>
        <end position="93"/>
    </location>
</feature>
<dbReference type="Proteomes" id="UP000317093">
    <property type="component" value="Chromosome"/>
</dbReference>
<dbReference type="OrthoDB" id="8564037at2"/>
<dbReference type="PANTHER" id="PTHR28008:SF1">
    <property type="entry name" value="DOMAIN PROTEIN, PUTATIVE (AFU_ORTHOLOGUE AFUA_3G10980)-RELATED"/>
    <property type="match status" value="1"/>
</dbReference>
<evidence type="ECO:0000256" key="1">
    <source>
        <dbReference type="SAM" id="Phobius"/>
    </source>
</evidence>
<dbReference type="RefSeq" id="WP_145258213.1">
    <property type="nucleotide sequence ID" value="NZ_CP036279.1"/>
</dbReference>
<dbReference type="NCBIfam" id="NF037970">
    <property type="entry name" value="vanZ_1"/>
    <property type="match status" value="1"/>
</dbReference>
<organism evidence="3 4">
    <name type="scientific">Kolteria novifilia</name>
    <dbReference type="NCBI Taxonomy" id="2527975"/>
    <lineage>
        <taxon>Bacteria</taxon>
        <taxon>Pseudomonadati</taxon>
        <taxon>Planctomycetota</taxon>
        <taxon>Planctomycetia</taxon>
        <taxon>Kolteriales</taxon>
        <taxon>Kolteriaceae</taxon>
        <taxon>Kolteria</taxon>
    </lineage>
</organism>
<reference evidence="3 4" key="1">
    <citation type="submission" date="2019-02" db="EMBL/GenBank/DDBJ databases">
        <title>Deep-cultivation of Planctomycetes and their phenomic and genomic characterization uncovers novel biology.</title>
        <authorList>
            <person name="Wiegand S."/>
            <person name="Jogler M."/>
            <person name="Boedeker C."/>
            <person name="Pinto D."/>
            <person name="Vollmers J."/>
            <person name="Rivas-Marin E."/>
            <person name="Kohn T."/>
            <person name="Peeters S.H."/>
            <person name="Heuer A."/>
            <person name="Rast P."/>
            <person name="Oberbeckmann S."/>
            <person name="Bunk B."/>
            <person name="Jeske O."/>
            <person name="Meyerdierks A."/>
            <person name="Storesund J.E."/>
            <person name="Kallscheuer N."/>
            <person name="Luecker S."/>
            <person name="Lage O.M."/>
            <person name="Pohl T."/>
            <person name="Merkel B.J."/>
            <person name="Hornburger P."/>
            <person name="Mueller R.-W."/>
            <person name="Bruemmer F."/>
            <person name="Labrenz M."/>
            <person name="Spormann A.M."/>
            <person name="Op den Camp H."/>
            <person name="Overmann J."/>
            <person name="Amann R."/>
            <person name="Jetten M.S.M."/>
            <person name="Mascher T."/>
            <person name="Medema M.H."/>
            <person name="Devos D.P."/>
            <person name="Kaster A.-K."/>
            <person name="Ovreas L."/>
            <person name="Rohde M."/>
            <person name="Galperin M.Y."/>
            <person name="Jogler C."/>
        </authorList>
    </citation>
    <scope>NUCLEOTIDE SEQUENCE [LARGE SCALE GENOMIC DNA]</scope>
    <source>
        <strain evidence="3 4">Pan216</strain>
    </source>
</reference>
<keyword evidence="4" id="KW-1185">Reference proteome</keyword>
<proteinExistence type="predicted"/>
<dbReference type="EMBL" id="CP036279">
    <property type="protein sequence ID" value="QDU61648.1"/>
    <property type="molecule type" value="Genomic_DNA"/>
</dbReference>
<dbReference type="KEGG" id="knv:Pan216_25090"/>